<feature type="transmembrane region" description="Helical" evidence="8">
    <location>
        <begin position="21"/>
        <end position="40"/>
    </location>
</feature>
<evidence type="ECO:0000313" key="10">
    <source>
        <dbReference type="Proteomes" id="UP000738431"/>
    </source>
</evidence>
<feature type="transmembrane region" description="Helical" evidence="8">
    <location>
        <begin position="236"/>
        <end position="256"/>
    </location>
</feature>
<evidence type="ECO:0000256" key="3">
    <source>
        <dbReference type="ARBA" id="ARBA00022670"/>
    </source>
</evidence>
<dbReference type="Proteomes" id="UP000738431">
    <property type="component" value="Chromosome"/>
</dbReference>
<keyword evidence="5" id="KW-0378">Hydrolase</keyword>
<feature type="transmembrane region" description="Helical" evidence="8">
    <location>
        <begin position="318"/>
        <end position="341"/>
    </location>
</feature>
<keyword evidence="3" id="KW-0645">Protease</keyword>
<comment type="subcellular location">
    <subcellularLocation>
        <location evidence="1">Cell membrane</location>
        <topology evidence="1">Multi-pass membrane protein</topology>
    </subcellularLocation>
</comment>
<keyword evidence="6 8" id="KW-1133">Transmembrane helix</keyword>
<reference evidence="9 10" key="2">
    <citation type="submission" date="2023-12" db="EMBL/GenBank/DDBJ databases">
        <title>Description of an unclassified Opitutus bacterium of Verrucomicrobiota.</title>
        <authorList>
            <person name="Zhang D.-F."/>
        </authorList>
    </citation>
    <scope>NUCLEOTIDE SEQUENCE [LARGE SCALE GENOMIC DNA]</scope>
    <source>
        <strain evidence="9 10">WL0086</strain>
    </source>
</reference>
<dbReference type="NCBIfam" id="TIGR04178">
    <property type="entry name" value="exo_archaeo"/>
    <property type="match status" value="1"/>
</dbReference>
<keyword evidence="2" id="KW-1003">Cell membrane</keyword>
<accession>A0ABZ1CAX3</accession>
<sequence>MSAPESQNFPAIRLANDARGRWTVSGWVTLVAIVWIPVVWRWRTAWAVDEDLLHGPLVPLLAIYGLWLRRAEISVVTTAAQRTRGRSWGWWGYALGLGGVLMVMPVLEANRLWPTAQWGALGAAIVATLGALWVMGGWAACRWAGFALFFMHTAIAWPTMLREPVMQWLMQSNAQIAAEVLSLAGKAAVVRGNVIEVESGLIGVEAACSGLRSLQAVWMIGWLFGELFQLRVSGRIRIVVVALVVAWVSNLGRTLVLTWKIEDGGATAGDQWHDPLGIVALVVTLAVVWWDANRVAKAAEAAKVDVAPKRRTEAIPRVSRVALVTATLVVVLAEVGTQWWYGGGRQDEPTRHWYLETVPGWTGLEIEDRVLEMLQCSEAEQLSWRASGGGSGGAVAMVLRWIDDAQDRAGAAAGHGPEICMPAIGGRMVRELPPVVVDVDGAHLPFAAYVFETRGHTQHVFNLLWDARQNEPLGRLGLSGARGIVHARLDRVLQREREAQIDRVVVALQDAASDAAAVAWLQREMARVLERSPLVADGS</sequence>
<evidence type="ECO:0000313" key="9">
    <source>
        <dbReference type="EMBL" id="WRQ88653.1"/>
    </source>
</evidence>
<organism evidence="9 10">
    <name type="scientific">Actomonas aquatica</name>
    <dbReference type="NCBI Taxonomy" id="2866162"/>
    <lineage>
        <taxon>Bacteria</taxon>
        <taxon>Pseudomonadati</taxon>
        <taxon>Verrucomicrobiota</taxon>
        <taxon>Opitutia</taxon>
        <taxon>Opitutales</taxon>
        <taxon>Opitutaceae</taxon>
        <taxon>Actomonas</taxon>
    </lineage>
</organism>
<evidence type="ECO:0000256" key="8">
    <source>
        <dbReference type="SAM" id="Phobius"/>
    </source>
</evidence>
<feature type="transmembrane region" description="Helical" evidence="8">
    <location>
        <begin position="88"/>
        <end position="106"/>
    </location>
</feature>
<feature type="transmembrane region" description="Helical" evidence="8">
    <location>
        <begin position="276"/>
        <end position="292"/>
    </location>
</feature>
<keyword evidence="7 8" id="KW-0472">Membrane</keyword>
<keyword evidence="10" id="KW-1185">Reference proteome</keyword>
<name>A0ABZ1CAX3_9BACT</name>
<evidence type="ECO:0000256" key="1">
    <source>
        <dbReference type="ARBA" id="ARBA00004651"/>
    </source>
</evidence>
<dbReference type="InterPro" id="IPR026392">
    <property type="entry name" value="Exo/Archaeosortase_dom"/>
</dbReference>
<protein>
    <submittedName>
        <fullName evidence="9">Exosortase/archaeosortase family protein</fullName>
    </submittedName>
</protein>
<dbReference type="Pfam" id="PF09721">
    <property type="entry name" value="Exosortase_EpsH"/>
    <property type="match status" value="1"/>
</dbReference>
<proteinExistence type="predicted"/>
<dbReference type="InterPro" id="IPR019127">
    <property type="entry name" value="Exosortase"/>
</dbReference>
<evidence type="ECO:0000256" key="2">
    <source>
        <dbReference type="ARBA" id="ARBA00022475"/>
    </source>
</evidence>
<keyword evidence="4 8" id="KW-0812">Transmembrane</keyword>
<evidence type="ECO:0000256" key="4">
    <source>
        <dbReference type="ARBA" id="ARBA00022692"/>
    </source>
</evidence>
<gene>
    <name evidence="9" type="ORF">K1X11_004505</name>
</gene>
<evidence type="ECO:0000256" key="6">
    <source>
        <dbReference type="ARBA" id="ARBA00022989"/>
    </source>
</evidence>
<evidence type="ECO:0000256" key="5">
    <source>
        <dbReference type="ARBA" id="ARBA00022801"/>
    </source>
</evidence>
<reference evidence="9 10" key="1">
    <citation type="submission" date="2021-08" db="EMBL/GenBank/DDBJ databases">
        <authorList>
            <person name="Zhang D."/>
            <person name="Zhang A."/>
            <person name="Wang L."/>
        </authorList>
    </citation>
    <scope>NUCLEOTIDE SEQUENCE [LARGE SCALE GENOMIC DNA]</scope>
    <source>
        <strain evidence="9 10">WL0086</strain>
    </source>
</reference>
<dbReference type="EMBL" id="CP139781">
    <property type="protein sequence ID" value="WRQ88653.1"/>
    <property type="molecule type" value="Genomic_DNA"/>
</dbReference>
<evidence type="ECO:0000256" key="7">
    <source>
        <dbReference type="ARBA" id="ARBA00023136"/>
    </source>
</evidence>
<feature type="transmembrane region" description="Helical" evidence="8">
    <location>
        <begin position="52"/>
        <end position="68"/>
    </location>
</feature>
<dbReference type="RefSeq" id="WP_221031754.1">
    <property type="nucleotide sequence ID" value="NZ_CP139781.1"/>
</dbReference>
<feature type="transmembrane region" description="Helical" evidence="8">
    <location>
        <begin position="118"/>
        <end position="136"/>
    </location>
</feature>